<feature type="domain" description="Peptidase M16 N-terminal" evidence="7">
    <location>
        <begin position="89"/>
        <end position="225"/>
    </location>
</feature>
<feature type="domain" description="Peptidase M16 C-terminal" evidence="8">
    <location>
        <begin position="239"/>
        <end position="424"/>
    </location>
</feature>
<sequence length="980" mass="106302">MTFPTGALRRISLALPFLLLTTPLPAQEAAVGKSVAASALPAPTALQTGGETPWLYEDSDIPQDKDWLFGKMDNGVRYAVRHNGVPPGQVSIRVLMDAGSLHELDHEQGYAHLLEHMVFRQSKYLGPGEAIPTFQRLGATFGYDTNASTTPTQTVYQMDLPEATPAKLDEIFKLLSGMMREPVFNKANLAADLPIVLAEKRERGGAASRVEEATRKTLFSGQRLAIRLPIGTEETLNSATPETIRAFHDRWYRPENAIVVVAGDLDPKLFASMIEKYFGDWKGKGPRTAPPAFGDPVAPAGADPQFPLGETAVLVEPDLPRSLTYAVMRPWRPVKDTIVYNEGLMLDSLAQAIINRRLEARARAGGSYLYAQVYQEDVYRSTDATFVTVAPLSQDWQSALADVRAVIADALAEPPTQEEIDREAAEFDVALASTLEQASVRAGSELADNIVEAVNIRETVAAPDVVLNVFRNMRDKMTPANILAHTRTLFDGDVVRSVYVTPQGEEADAAALRTALSQSVDADGTSRLAAQTISFDDLPKIGKPGTIVSEGPIGLLEIEQVNFANGARAILWANDAEPGRVAVKVRFGAGERAFTADTAPYKLLGEMALVGSGVGELGQEELDRITTGRKMGFDFGIEDGVFTFDAQTRSADLADQLYLFAAKLGMPRWDANPVLRAKAAAALTYESFGTSPGGVLNRDLDYYLNDADARFAMPTPEQIAAMTPEQFRTVWEPLLKQGPVEVLIFGEFDRDATVRTLAETFGALPAREPIPAATLARMPAFPDAGEPIRVLNHRGDPDQAAAVVSWPTGGGVADLRESRQLEILSQLFNNRLMDVMREESGASYTPQVGASWPVDIDTGGQITALGQIKPEDVPTFFAAADKIASELAASPPSADELERVTEPLKQLISRASTGNSFWLYQLQGASSDPRRIALMRSLLNDYSQTTPERMQQLAQKYLAARPGYKLAVVPEGTAVVTGAK</sequence>
<dbReference type="AlphaFoldDB" id="A0A844YC48"/>
<gene>
    <name evidence="9" type="ORF">GRI48_03655</name>
</gene>
<evidence type="ECO:0000256" key="5">
    <source>
        <dbReference type="ARBA" id="ARBA00023049"/>
    </source>
</evidence>
<dbReference type="GO" id="GO:0046872">
    <property type="term" value="F:metal ion binding"/>
    <property type="evidence" value="ECO:0007669"/>
    <property type="project" value="InterPro"/>
</dbReference>
<dbReference type="GO" id="GO:0006508">
    <property type="term" value="P:proteolysis"/>
    <property type="evidence" value="ECO:0007669"/>
    <property type="project" value="UniProtKB-KW"/>
</dbReference>
<dbReference type="SUPFAM" id="SSF63411">
    <property type="entry name" value="LuxS/MPP-like metallohydrolase"/>
    <property type="match status" value="4"/>
</dbReference>
<feature type="signal peptide" evidence="6">
    <location>
        <begin position="1"/>
        <end position="26"/>
    </location>
</feature>
<dbReference type="InterPro" id="IPR007863">
    <property type="entry name" value="Peptidase_M16_C"/>
</dbReference>
<evidence type="ECO:0000259" key="8">
    <source>
        <dbReference type="Pfam" id="PF05193"/>
    </source>
</evidence>
<reference evidence="9 10" key="1">
    <citation type="submission" date="2019-12" db="EMBL/GenBank/DDBJ databases">
        <title>Genomic-based taxomic classification of the family Erythrobacteraceae.</title>
        <authorList>
            <person name="Xu L."/>
        </authorList>
    </citation>
    <scope>NUCLEOTIDE SEQUENCE [LARGE SCALE GENOMIC DNA]</scope>
    <source>
        <strain evidence="9 10">MCCC 1A09965</strain>
    </source>
</reference>
<dbReference type="InterPro" id="IPR011765">
    <property type="entry name" value="Pept_M16_N"/>
</dbReference>
<keyword evidence="4" id="KW-0862">Zinc</keyword>
<feature type="chain" id="PRO_5032515729" evidence="6">
    <location>
        <begin position="27"/>
        <end position="980"/>
    </location>
</feature>
<dbReference type="OrthoDB" id="9811314at2"/>
<evidence type="ECO:0000259" key="7">
    <source>
        <dbReference type="Pfam" id="PF00675"/>
    </source>
</evidence>
<keyword evidence="5" id="KW-0482">Metalloprotease</keyword>
<dbReference type="Gene3D" id="3.30.830.10">
    <property type="entry name" value="Metalloenzyme, LuxS/M16 peptidase-like"/>
    <property type="match status" value="4"/>
</dbReference>
<feature type="domain" description="Peptidase M16 C-terminal" evidence="8">
    <location>
        <begin position="722"/>
        <end position="900"/>
    </location>
</feature>
<keyword evidence="10" id="KW-1185">Reference proteome</keyword>
<comment type="caution">
    <text evidence="9">The sequence shown here is derived from an EMBL/GenBank/DDBJ whole genome shotgun (WGS) entry which is preliminary data.</text>
</comment>
<proteinExistence type="inferred from homology"/>
<evidence type="ECO:0000313" key="10">
    <source>
        <dbReference type="Proteomes" id="UP000445582"/>
    </source>
</evidence>
<dbReference type="Pfam" id="PF00675">
    <property type="entry name" value="Peptidase_M16"/>
    <property type="match status" value="1"/>
</dbReference>
<dbReference type="GO" id="GO:0008237">
    <property type="term" value="F:metallopeptidase activity"/>
    <property type="evidence" value="ECO:0007669"/>
    <property type="project" value="UniProtKB-KW"/>
</dbReference>
<dbReference type="Proteomes" id="UP000445582">
    <property type="component" value="Unassembled WGS sequence"/>
</dbReference>
<dbReference type="InterPro" id="IPR050626">
    <property type="entry name" value="Peptidase_M16"/>
</dbReference>
<accession>A0A844YC48</accession>
<evidence type="ECO:0000256" key="3">
    <source>
        <dbReference type="ARBA" id="ARBA00022801"/>
    </source>
</evidence>
<evidence type="ECO:0000256" key="4">
    <source>
        <dbReference type="ARBA" id="ARBA00022833"/>
    </source>
</evidence>
<dbReference type="InterPro" id="IPR011249">
    <property type="entry name" value="Metalloenz_LuxS/M16"/>
</dbReference>
<evidence type="ECO:0000313" key="9">
    <source>
        <dbReference type="EMBL" id="MXO62100.1"/>
    </source>
</evidence>
<dbReference type="RefSeq" id="WP_160671560.1">
    <property type="nucleotide sequence ID" value="NZ_WTYN01000001.1"/>
</dbReference>
<dbReference type="PANTHER" id="PTHR43690:SF17">
    <property type="entry name" value="PROTEIN YHJJ"/>
    <property type="match status" value="1"/>
</dbReference>
<name>A0A844YC48_9SPHN</name>
<comment type="similarity">
    <text evidence="1">Belongs to the peptidase M16 family.</text>
</comment>
<dbReference type="EMBL" id="WTYN01000001">
    <property type="protein sequence ID" value="MXO62100.1"/>
    <property type="molecule type" value="Genomic_DNA"/>
</dbReference>
<protein>
    <submittedName>
        <fullName evidence="9">Insulinase family protein</fullName>
    </submittedName>
</protein>
<dbReference type="PANTHER" id="PTHR43690">
    <property type="entry name" value="NARDILYSIN"/>
    <property type="match status" value="1"/>
</dbReference>
<keyword evidence="6" id="KW-0732">Signal</keyword>
<organism evidence="9 10">
    <name type="scientific">Qipengyuania oceanensis</name>
    <dbReference type="NCBI Taxonomy" id="1463597"/>
    <lineage>
        <taxon>Bacteria</taxon>
        <taxon>Pseudomonadati</taxon>
        <taxon>Pseudomonadota</taxon>
        <taxon>Alphaproteobacteria</taxon>
        <taxon>Sphingomonadales</taxon>
        <taxon>Erythrobacteraceae</taxon>
        <taxon>Qipengyuania</taxon>
    </lineage>
</organism>
<evidence type="ECO:0000256" key="1">
    <source>
        <dbReference type="ARBA" id="ARBA00007261"/>
    </source>
</evidence>
<keyword evidence="3" id="KW-0378">Hydrolase</keyword>
<evidence type="ECO:0000256" key="2">
    <source>
        <dbReference type="ARBA" id="ARBA00022670"/>
    </source>
</evidence>
<dbReference type="Pfam" id="PF05193">
    <property type="entry name" value="Peptidase_M16_C"/>
    <property type="match status" value="2"/>
</dbReference>
<evidence type="ECO:0000256" key="6">
    <source>
        <dbReference type="SAM" id="SignalP"/>
    </source>
</evidence>
<keyword evidence="2" id="KW-0645">Protease</keyword>